<dbReference type="OrthoDB" id="6022711at2759"/>
<dbReference type="Gene3D" id="2.30.42.10">
    <property type="match status" value="1"/>
</dbReference>
<dbReference type="InterPro" id="IPR032078">
    <property type="entry name" value="MPDZ_u10"/>
</dbReference>
<protein>
    <recommendedName>
        <fullName evidence="2">Multiple PDZ domain-containing protein</fullName>
    </recommendedName>
</protein>
<accession>A0A2I0TG16</accession>
<dbReference type="Proteomes" id="UP000233556">
    <property type="component" value="Unassembled WGS sequence"/>
</dbReference>
<dbReference type="AlphaFoldDB" id="A0A2I0TG16"/>
<sequence>MAESRLSGFSKVLNQIKQSKSSTKVPANSQEIPLVPTPTYLSPEAEATSRSVFPPPLPVDPATCPIVPGQEMTIEISKGRSGLGLSIVGGKDTPLYMVDTLLHSAFNRFDKPDSTTLL</sequence>
<name>A0A2I0TG16_LIMLA</name>
<proteinExistence type="predicted"/>
<dbReference type="EMBL" id="KZ510894">
    <property type="protein sequence ID" value="PKU32757.1"/>
    <property type="molecule type" value="Genomic_DNA"/>
</dbReference>
<evidence type="ECO:0000259" key="2">
    <source>
        <dbReference type="Pfam" id="PF16667"/>
    </source>
</evidence>
<dbReference type="InterPro" id="IPR036034">
    <property type="entry name" value="PDZ_sf"/>
</dbReference>
<evidence type="ECO:0000256" key="1">
    <source>
        <dbReference type="SAM" id="MobiDB-lite"/>
    </source>
</evidence>
<dbReference type="Pfam" id="PF16667">
    <property type="entry name" value="MPDZ_u10"/>
    <property type="match status" value="1"/>
</dbReference>
<organism evidence="3 4">
    <name type="scientific">Limosa lapponica baueri</name>
    <dbReference type="NCBI Taxonomy" id="1758121"/>
    <lineage>
        <taxon>Eukaryota</taxon>
        <taxon>Metazoa</taxon>
        <taxon>Chordata</taxon>
        <taxon>Craniata</taxon>
        <taxon>Vertebrata</taxon>
        <taxon>Euteleostomi</taxon>
        <taxon>Archelosauria</taxon>
        <taxon>Archosauria</taxon>
        <taxon>Dinosauria</taxon>
        <taxon>Saurischia</taxon>
        <taxon>Theropoda</taxon>
        <taxon>Coelurosauria</taxon>
        <taxon>Aves</taxon>
        <taxon>Neognathae</taxon>
        <taxon>Neoaves</taxon>
        <taxon>Charadriiformes</taxon>
        <taxon>Scolopacidae</taxon>
        <taxon>Limosa</taxon>
    </lineage>
</organism>
<gene>
    <name evidence="3" type="ORF">llap_16939</name>
</gene>
<dbReference type="SUPFAM" id="SSF50156">
    <property type="entry name" value="PDZ domain-like"/>
    <property type="match status" value="1"/>
</dbReference>
<reference evidence="4" key="1">
    <citation type="submission" date="2017-11" db="EMBL/GenBank/DDBJ databases">
        <authorList>
            <person name="Lima N.C."/>
            <person name="Parody-Merino A.M."/>
            <person name="Battley P.F."/>
            <person name="Fidler A.E."/>
            <person name="Prosdocimi F."/>
        </authorList>
    </citation>
    <scope>NUCLEOTIDE SEQUENCE [LARGE SCALE GENOMIC DNA]</scope>
</reference>
<reference evidence="4" key="2">
    <citation type="submission" date="2017-12" db="EMBL/GenBank/DDBJ databases">
        <title>Genome sequence of the Bar-tailed Godwit (Limosa lapponica baueri).</title>
        <authorList>
            <person name="Lima N.C.B."/>
            <person name="Parody-Merino A.M."/>
            <person name="Battley P.F."/>
            <person name="Fidler A.E."/>
            <person name="Prosdocimi F."/>
        </authorList>
    </citation>
    <scope>NUCLEOTIDE SEQUENCE [LARGE SCALE GENOMIC DNA]</scope>
</reference>
<evidence type="ECO:0000313" key="4">
    <source>
        <dbReference type="Proteomes" id="UP000233556"/>
    </source>
</evidence>
<feature type="region of interest" description="Disordered" evidence="1">
    <location>
        <begin position="17"/>
        <end position="59"/>
    </location>
</feature>
<feature type="domain" description="Multiple PDZ" evidence="2">
    <location>
        <begin position="20"/>
        <end position="69"/>
    </location>
</feature>
<evidence type="ECO:0000313" key="3">
    <source>
        <dbReference type="EMBL" id="PKU32757.1"/>
    </source>
</evidence>
<feature type="compositionally biased region" description="Polar residues" evidence="1">
    <location>
        <begin position="17"/>
        <end position="31"/>
    </location>
</feature>
<keyword evidence="4" id="KW-1185">Reference proteome</keyword>